<sequence length="160" mass="18516">MDAIDRVISQWDKEIPQLDTDSMALMGRFMRIYKYLETQVSALHKSYGLTQGEFDVLATLRRSGGDYQLTPSKLMDSMMLTSGAMTNRIDKLETKNLITRTHSEQDRRSVEVKLTEQGLSLIDELIHVHVETQNQLTQGLAPEQLRELNQLMKQWLNQFE</sequence>
<keyword evidence="6" id="KW-1185">Reference proteome</keyword>
<dbReference type="Proteomes" id="UP001589645">
    <property type="component" value="Unassembled WGS sequence"/>
</dbReference>
<name>A0ABV5HR47_9VIBR</name>
<gene>
    <name evidence="5" type="ORF">ACFFUV_16875</name>
</gene>
<protein>
    <submittedName>
        <fullName evidence="5">MarR family winged helix-turn-helix transcriptional regulator</fullName>
    </submittedName>
</protein>
<dbReference type="RefSeq" id="WP_390194946.1">
    <property type="nucleotide sequence ID" value="NZ_JBHMEP010000006.1"/>
</dbReference>
<dbReference type="PANTHER" id="PTHR42756">
    <property type="entry name" value="TRANSCRIPTIONAL REGULATOR, MARR"/>
    <property type="match status" value="1"/>
</dbReference>
<keyword evidence="3" id="KW-0804">Transcription</keyword>
<dbReference type="SMART" id="SM00347">
    <property type="entry name" value="HTH_MARR"/>
    <property type="match status" value="1"/>
</dbReference>
<reference evidence="5 6" key="1">
    <citation type="submission" date="2024-09" db="EMBL/GenBank/DDBJ databases">
        <authorList>
            <person name="Sun Q."/>
            <person name="Mori K."/>
        </authorList>
    </citation>
    <scope>NUCLEOTIDE SEQUENCE [LARGE SCALE GENOMIC DNA]</scope>
    <source>
        <strain evidence="5 6">CECT 8064</strain>
    </source>
</reference>
<keyword evidence="1" id="KW-0805">Transcription regulation</keyword>
<evidence type="ECO:0000256" key="2">
    <source>
        <dbReference type="ARBA" id="ARBA00023125"/>
    </source>
</evidence>
<feature type="domain" description="HTH marR-type" evidence="4">
    <location>
        <begin position="22"/>
        <end position="157"/>
    </location>
</feature>
<dbReference type="Gene3D" id="1.10.10.10">
    <property type="entry name" value="Winged helix-like DNA-binding domain superfamily/Winged helix DNA-binding domain"/>
    <property type="match status" value="1"/>
</dbReference>
<evidence type="ECO:0000313" key="5">
    <source>
        <dbReference type="EMBL" id="MFB9136643.1"/>
    </source>
</evidence>
<evidence type="ECO:0000259" key="4">
    <source>
        <dbReference type="PROSITE" id="PS50995"/>
    </source>
</evidence>
<comment type="caution">
    <text evidence="5">The sequence shown here is derived from an EMBL/GenBank/DDBJ whole genome shotgun (WGS) entry which is preliminary data.</text>
</comment>
<dbReference type="PROSITE" id="PS50995">
    <property type="entry name" value="HTH_MARR_2"/>
    <property type="match status" value="1"/>
</dbReference>
<dbReference type="SUPFAM" id="SSF46785">
    <property type="entry name" value="Winged helix' DNA-binding domain"/>
    <property type="match status" value="1"/>
</dbReference>
<dbReference type="InterPro" id="IPR036390">
    <property type="entry name" value="WH_DNA-bd_sf"/>
</dbReference>
<keyword evidence="2" id="KW-0238">DNA-binding</keyword>
<dbReference type="Pfam" id="PF01047">
    <property type="entry name" value="MarR"/>
    <property type="match status" value="1"/>
</dbReference>
<dbReference type="EMBL" id="JBHMEP010000006">
    <property type="protein sequence ID" value="MFB9136643.1"/>
    <property type="molecule type" value="Genomic_DNA"/>
</dbReference>
<evidence type="ECO:0000256" key="1">
    <source>
        <dbReference type="ARBA" id="ARBA00023015"/>
    </source>
</evidence>
<evidence type="ECO:0000256" key="3">
    <source>
        <dbReference type="ARBA" id="ARBA00023163"/>
    </source>
</evidence>
<proteinExistence type="predicted"/>
<dbReference type="InterPro" id="IPR000835">
    <property type="entry name" value="HTH_MarR-typ"/>
</dbReference>
<dbReference type="PANTHER" id="PTHR42756:SF1">
    <property type="entry name" value="TRANSCRIPTIONAL REPRESSOR OF EMRAB OPERON"/>
    <property type="match status" value="1"/>
</dbReference>
<evidence type="ECO:0000313" key="6">
    <source>
        <dbReference type="Proteomes" id="UP001589645"/>
    </source>
</evidence>
<accession>A0ABV5HR47</accession>
<organism evidence="5 6">
    <name type="scientific">Vibrio olivae</name>
    <dbReference type="NCBI Taxonomy" id="1243002"/>
    <lineage>
        <taxon>Bacteria</taxon>
        <taxon>Pseudomonadati</taxon>
        <taxon>Pseudomonadota</taxon>
        <taxon>Gammaproteobacteria</taxon>
        <taxon>Vibrionales</taxon>
        <taxon>Vibrionaceae</taxon>
        <taxon>Vibrio</taxon>
    </lineage>
</organism>
<dbReference type="InterPro" id="IPR036388">
    <property type="entry name" value="WH-like_DNA-bd_sf"/>
</dbReference>
<dbReference type="PRINTS" id="PR00598">
    <property type="entry name" value="HTHMARR"/>
</dbReference>